<protein>
    <submittedName>
        <fullName evidence="2">Uncharacterized protein</fullName>
    </submittedName>
</protein>
<evidence type="ECO:0000313" key="3">
    <source>
        <dbReference type="Proteomes" id="UP000886595"/>
    </source>
</evidence>
<evidence type="ECO:0000313" key="2">
    <source>
        <dbReference type="EMBL" id="KAG2313039.1"/>
    </source>
</evidence>
<sequence length="79" mass="8529">MAPPKKSLEVKIPVPPPINNKPEKEEDGFTTPEGVESRNPPPTTPPAPSRGGKPPLPERGGIQQKTIRDLNASFSKTHI</sequence>
<comment type="caution">
    <text evidence="2">The sequence shown here is derived from an EMBL/GenBank/DDBJ whole genome shotgun (WGS) entry which is preliminary data.</text>
</comment>
<dbReference type="EMBL" id="JAAMPC010000005">
    <property type="protein sequence ID" value="KAG2313039.1"/>
    <property type="molecule type" value="Genomic_DNA"/>
</dbReference>
<dbReference type="AlphaFoldDB" id="A0A8X7VKS6"/>
<dbReference type="Proteomes" id="UP000886595">
    <property type="component" value="Unassembled WGS sequence"/>
</dbReference>
<reference evidence="2 3" key="1">
    <citation type="submission" date="2020-02" db="EMBL/GenBank/DDBJ databases">
        <authorList>
            <person name="Ma Q."/>
            <person name="Huang Y."/>
            <person name="Song X."/>
            <person name="Pei D."/>
        </authorList>
    </citation>
    <scope>NUCLEOTIDE SEQUENCE [LARGE SCALE GENOMIC DNA]</scope>
    <source>
        <strain evidence="2">Sxm20200214</strain>
        <tissue evidence="2">Leaf</tissue>
    </source>
</reference>
<name>A0A8X7VKS6_BRACI</name>
<keyword evidence="3" id="KW-1185">Reference proteome</keyword>
<gene>
    <name evidence="2" type="ORF">Bca52824_024596</name>
</gene>
<organism evidence="2 3">
    <name type="scientific">Brassica carinata</name>
    <name type="common">Ethiopian mustard</name>
    <name type="synonym">Abyssinian cabbage</name>
    <dbReference type="NCBI Taxonomy" id="52824"/>
    <lineage>
        <taxon>Eukaryota</taxon>
        <taxon>Viridiplantae</taxon>
        <taxon>Streptophyta</taxon>
        <taxon>Embryophyta</taxon>
        <taxon>Tracheophyta</taxon>
        <taxon>Spermatophyta</taxon>
        <taxon>Magnoliopsida</taxon>
        <taxon>eudicotyledons</taxon>
        <taxon>Gunneridae</taxon>
        <taxon>Pentapetalae</taxon>
        <taxon>rosids</taxon>
        <taxon>malvids</taxon>
        <taxon>Brassicales</taxon>
        <taxon>Brassicaceae</taxon>
        <taxon>Brassiceae</taxon>
        <taxon>Brassica</taxon>
    </lineage>
</organism>
<proteinExistence type="predicted"/>
<accession>A0A8X7VKS6</accession>
<evidence type="ECO:0000256" key="1">
    <source>
        <dbReference type="SAM" id="MobiDB-lite"/>
    </source>
</evidence>
<feature type="region of interest" description="Disordered" evidence="1">
    <location>
        <begin position="1"/>
        <end position="79"/>
    </location>
</feature>
<feature type="compositionally biased region" description="Pro residues" evidence="1">
    <location>
        <begin position="39"/>
        <end position="48"/>
    </location>
</feature>